<gene>
    <name evidence="1" type="ORF">BV25DRAFT_1816687</name>
</gene>
<dbReference type="Proteomes" id="UP000814140">
    <property type="component" value="Unassembled WGS sequence"/>
</dbReference>
<evidence type="ECO:0000313" key="1">
    <source>
        <dbReference type="EMBL" id="KAI0054698.1"/>
    </source>
</evidence>
<evidence type="ECO:0000313" key="2">
    <source>
        <dbReference type="Proteomes" id="UP000814140"/>
    </source>
</evidence>
<organism evidence="1 2">
    <name type="scientific">Artomyces pyxidatus</name>
    <dbReference type="NCBI Taxonomy" id="48021"/>
    <lineage>
        <taxon>Eukaryota</taxon>
        <taxon>Fungi</taxon>
        <taxon>Dikarya</taxon>
        <taxon>Basidiomycota</taxon>
        <taxon>Agaricomycotina</taxon>
        <taxon>Agaricomycetes</taxon>
        <taxon>Russulales</taxon>
        <taxon>Auriscalpiaceae</taxon>
        <taxon>Artomyces</taxon>
    </lineage>
</organism>
<comment type="caution">
    <text evidence="1">The sequence shown here is derived from an EMBL/GenBank/DDBJ whole genome shotgun (WGS) entry which is preliminary data.</text>
</comment>
<reference evidence="1" key="2">
    <citation type="journal article" date="2022" name="New Phytol.">
        <title>Evolutionary transition to the ectomycorrhizal habit in the genomes of a hyperdiverse lineage of mushroom-forming fungi.</title>
        <authorList>
            <person name="Looney B."/>
            <person name="Miyauchi S."/>
            <person name="Morin E."/>
            <person name="Drula E."/>
            <person name="Courty P.E."/>
            <person name="Kohler A."/>
            <person name="Kuo A."/>
            <person name="LaButti K."/>
            <person name="Pangilinan J."/>
            <person name="Lipzen A."/>
            <person name="Riley R."/>
            <person name="Andreopoulos W."/>
            <person name="He G."/>
            <person name="Johnson J."/>
            <person name="Nolan M."/>
            <person name="Tritt A."/>
            <person name="Barry K.W."/>
            <person name="Grigoriev I.V."/>
            <person name="Nagy L.G."/>
            <person name="Hibbett D."/>
            <person name="Henrissat B."/>
            <person name="Matheny P.B."/>
            <person name="Labbe J."/>
            <person name="Martin F.M."/>
        </authorList>
    </citation>
    <scope>NUCLEOTIDE SEQUENCE</scope>
    <source>
        <strain evidence="1">HHB10654</strain>
    </source>
</reference>
<sequence>MYLVGIIPGPTKPSLHEINHFLKLIVDDLALFWTPGVFFSRTAKYSDGRLVQAALVPLVCDLLAACQVAGYAGHQSTFFCHYCLLPREDIENFNRATWKPRHYHTHLDLAKAWRDAETQEEQADIYEKHGIRWTELLRLPYWNPIHFTVVDSMHNLYLGLLKTHVRDIWGMDIDLLDGDSTVSPVAKVIPRPAEALMIEATNALETGSAEALAKIRRAALWHLCKDRNCRRASTTKGLIKQLMKWVSFRDVSVRGLSSEPEEKDRRDIEDAELHLTSRSEVKKAKKQLLLYKKKILEKLCDSRHLSRKGNKTQLVDRLLGWVRRRTSRNNAAENVAPPEDGHSHGAEDPEALFLPPFFVGGGDTVEKVVLGISTLHEVKKDMAKTELPSWISPAPKNLGSTSQGKLSADQMLTTCTIHLPITLIRLWGNLEGRPHEMLANYLDLIVAVEIGSMLTTSPAHIKIYDERMVRYLETMIDLYKEAKVQPNHHLSLHLGDFLYAFGPVHAWRAFAFERYNYIFQQEKTNQKFGELELTFMNHTCRSANLRPLMRDPVINEKMSELLEAYRKLEEEDRRGTRLTEINILNPEHREPVTFGQAKRDLIELDRSIYRSLLSLFNMECPNQFAPYYGLPATPGLLVLSRSAKRHEKMQISGVSYQSHDRSPKDSNIIYKASDGSENAGRIVSIFTHTRSGAGEDVISEVFLAVQKLEELSDIHSVFDKFRTFALVGGTLYYDKYQDKIQVIRPRQVLCHFARTSMRIDHIEEPCVHVLRLDRVSLQCIAARSLLTSQYAL</sequence>
<keyword evidence="2" id="KW-1185">Reference proteome</keyword>
<name>A0ACB8SFM0_9AGAM</name>
<accession>A0ACB8SFM0</accession>
<dbReference type="EMBL" id="MU277361">
    <property type="protein sequence ID" value="KAI0054698.1"/>
    <property type="molecule type" value="Genomic_DNA"/>
</dbReference>
<proteinExistence type="predicted"/>
<reference evidence="1" key="1">
    <citation type="submission" date="2021-03" db="EMBL/GenBank/DDBJ databases">
        <authorList>
            <consortium name="DOE Joint Genome Institute"/>
            <person name="Ahrendt S."/>
            <person name="Looney B.P."/>
            <person name="Miyauchi S."/>
            <person name="Morin E."/>
            <person name="Drula E."/>
            <person name="Courty P.E."/>
            <person name="Chicoki N."/>
            <person name="Fauchery L."/>
            <person name="Kohler A."/>
            <person name="Kuo A."/>
            <person name="Labutti K."/>
            <person name="Pangilinan J."/>
            <person name="Lipzen A."/>
            <person name="Riley R."/>
            <person name="Andreopoulos W."/>
            <person name="He G."/>
            <person name="Johnson J."/>
            <person name="Barry K.W."/>
            <person name="Grigoriev I.V."/>
            <person name="Nagy L."/>
            <person name="Hibbett D."/>
            <person name="Henrissat B."/>
            <person name="Matheny P.B."/>
            <person name="Labbe J."/>
            <person name="Martin F."/>
        </authorList>
    </citation>
    <scope>NUCLEOTIDE SEQUENCE</scope>
    <source>
        <strain evidence="1">HHB10654</strain>
    </source>
</reference>
<protein>
    <submittedName>
        <fullName evidence="1">Uncharacterized protein</fullName>
    </submittedName>
</protein>